<protein>
    <submittedName>
        <fullName evidence="2">Uncharacterized protein</fullName>
    </submittedName>
</protein>
<sequence>MIQFSRPTPAVFTVLFSHGGVGDGTTGWPHDDQVSFSFAIIFVIHVASTLLKHFKQT</sequence>
<feature type="transmembrane region" description="Helical" evidence="1">
    <location>
        <begin position="34"/>
        <end position="51"/>
    </location>
</feature>
<accession>A0A0E9UWS6</accession>
<dbReference type="AlphaFoldDB" id="A0A0E9UWS6"/>
<proteinExistence type="predicted"/>
<keyword evidence="1" id="KW-1133">Transmembrane helix</keyword>
<reference evidence="2" key="1">
    <citation type="submission" date="2014-11" db="EMBL/GenBank/DDBJ databases">
        <authorList>
            <person name="Amaro Gonzalez C."/>
        </authorList>
    </citation>
    <scope>NUCLEOTIDE SEQUENCE</scope>
</reference>
<evidence type="ECO:0000313" key="2">
    <source>
        <dbReference type="EMBL" id="JAH70221.1"/>
    </source>
</evidence>
<dbReference type="EMBL" id="GBXM01038356">
    <property type="protein sequence ID" value="JAH70221.1"/>
    <property type="molecule type" value="Transcribed_RNA"/>
</dbReference>
<keyword evidence="1" id="KW-0472">Membrane</keyword>
<organism evidence="2">
    <name type="scientific">Anguilla anguilla</name>
    <name type="common">European freshwater eel</name>
    <name type="synonym">Muraena anguilla</name>
    <dbReference type="NCBI Taxonomy" id="7936"/>
    <lineage>
        <taxon>Eukaryota</taxon>
        <taxon>Metazoa</taxon>
        <taxon>Chordata</taxon>
        <taxon>Craniata</taxon>
        <taxon>Vertebrata</taxon>
        <taxon>Euteleostomi</taxon>
        <taxon>Actinopterygii</taxon>
        <taxon>Neopterygii</taxon>
        <taxon>Teleostei</taxon>
        <taxon>Anguilliformes</taxon>
        <taxon>Anguillidae</taxon>
        <taxon>Anguilla</taxon>
    </lineage>
</organism>
<evidence type="ECO:0000256" key="1">
    <source>
        <dbReference type="SAM" id="Phobius"/>
    </source>
</evidence>
<reference evidence="2" key="2">
    <citation type="journal article" date="2015" name="Fish Shellfish Immunol.">
        <title>Early steps in the European eel (Anguilla anguilla)-Vibrio vulnificus interaction in the gills: Role of the RtxA13 toxin.</title>
        <authorList>
            <person name="Callol A."/>
            <person name="Pajuelo D."/>
            <person name="Ebbesson L."/>
            <person name="Teles M."/>
            <person name="MacKenzie S."/>
            <person name="Amaro C."/>
        </authorList>
    </citation>
    <scope>NUCLEOTIDE SEQUENCE</scope>
</reference>
<keyword evidence="1" id="KW-0812">Transmembrane</keyword>
<name>A0A0E9UWS6_ANGAN</name>